<dbReference type="EMBL" id="QNRX01000015">
    <property type="protein sequence ID" value="RBP61046.1"/>
    <property type="molecule type" value="Genomic_DNA"/>
</dbReference>
<accession>A0A366I134</accession>
<feature type="transmembrane region" description="Helical" evidence="1">
    <location>
        <begin position="6"/>
        <end position="25"/>
    </location>
</feature>
<keyword evidence="1" id="KW-0472">Membrane</keyword>
<dbReference type="OrthoDB" id="10019222at2"/>
<evidence type="ECO:0000256" key="1">
    <source>
        <dbReference type="SAM" id="Phobius"/>
    </source>
</evidence>
<keyword evidence="1" id="KW-1133">Transmembrane helix</keyword>
<keyword evidence="1" id="KW-0812">Transmembrane</keyword>
<proteinExistence type="predicted"/>
<keyword evidence="3" id="KW-1185">Reference proteome</keyword>
<evidence type="ECO:0000313" key="2">
    <source>
        <dbReference type="EMBL" id="RBP61046.1"/>
    </source>
</evidence>
<evidence type="ECO:0000313" key="3">
    <source>
        <dbReference type="Proteomes" id="UP000253490"/>
    </source>
</evidence>
<organism evidence="2 3">
    <name type="scientific">Alkalibaculum bacchi</name>
    <dbReference type="NCBI Taxonomy" id="645887"/>
    <lineage>
        <taxon>Bacteria</taxon>
        <taxon>Bacillati</taxon>
        <taxon>Bacillota</taxon>
        <taxon>Clostridia</taxon>
        <taxon>Eubacteriales</taxon>
        <taxon>Eubacteriaceae</taxon>
        <taxon>Alkalibaculum</taxon>
    </lineage>
</organism>
<protein>
    <submittedName>
        <fullName evidence="2">Uncharacterized protein</fullName>
    </submittedName>
</protein>
<name>A0A366I134_9FIRM</name>
<reference evidence="2 3" key="1">
    <citation type="submission" date="2018-06" db="EMBL/GenBank/DDBJ databases">
        <title>Genomic Encyclopedia of Type Strains, Phase IV (KMG-IV): sequencing the most valuable type-strain genomes for metagenomic binning, comparative biology and taxonomic classification.</title>
        <authorList>
            <person name="Goeker M."/>
        </authorList>
    </citation>
    <scope>NUCLEOTIDE SEQUENCE [LARGE SCALE GENOMIC DNA]</scope>
    <source>
        <strain evidence="2 3">DSM 22112</strain>
    </source>
</reference>
<dbReference type="AlphaFoldDB" id="A0A366I134"/>
<sequence length="228" mass="26597">MDILKNIMIAIISGGFGIVLTHVFYKSKLRKEQEVRFQNTIGDNMAESLLAVRDIGLKASVVEIYDIDYILEEQKGEFDFSSNAQYPSIMTNREIFLGFHSELMSARRIYGKNLPRDVAAYIWYAEKYFGHLIGYLGSLDKIDLPTFGTIFLKDIQEWQISFDRMLVKRINSNPTKLELHSGIRWRIEKKKVLNKLWGKTILKKVINNEQDEYMDLVWEVINDITEDS</sequence>
<comment type="caution">
    <text evidence="2">The sequence shown here is derived from an EMBL/GenBank/DDBJ whole genome shotgun (WGS) entry which is preliminary data.</text>
</comment>
<dbReference type="RefSeq" id="WP_113921259.1">
    <property type="nucleotide sequence ID" value="NZ_QNRX01000015.1"/>
</dbReference>
<dbReference type="Proteomes" id="UP000253490">
    <property type="component" value="Unassembled WGS sequence"/>
</dbReference>
<gene>
    <name evidence="2" type="ORF">DES36_11545</name>
</gene>